<evidence type="ECO:0000313" key="3">
    <source>
        <dbReference type="Proteomes" id="UP000199482"/>
    </source>
</evidence>
<dbReference type="SUPFAM" id="SSF142823">
    <property type="entry name" value="ComB-like"/>
    <property type="match status" value="1"/>
</dbReference>
<accession>A0A1H1LJ84</accession>
<organism evidence="2 3">
    <name type="scientific">Agromyces flavus</name>
    <dbReference type="NCBI Taxonomy" id="589382"/>
    <lineage>
        <taxon>Bacteria</taxon>
        <taxon>Bacillati</taxon>
        <taxon>Actinomycetota</taxon>
        <taxon>Actinomycetes</taxon>
        <taxon>Micrococcales</taxon>
        <taxon>Microbacteriaceae</taxon>
        <taxon>Agromyces</taxon>
    </lineage>
</organism>
<evidence type="ECO:0000313" key="1">
    <source>
        <dbReference type="EMBL" id="MCP2368527.1"/>
    </source>
</evidence>
<sequence>MSEWTPAADPAAQARYQVRFDLGVPGVARIGRAADVLVWADQVTTDVAGAASSPGAVDPVPAEALSAAPDAVVVAAALHDANAAAVWILAEQERLGRRVYVAVVAAGRADGGFAADDVLAAGAVVDALMALGIDDTSPEAAVAASAFGGLRRAVAHLATASVSGREAVSTGADPAALRRDAIGDASAAVRVIRAR</sequence>
<reference evidence="3" key="2">
    <citation type="submission" date="2016-10" db="EMBL/GenBank/DDBJ databases">
        <authorList>
            <person name="Varghese N."/>
            <person name="Submissions S."/>
        </authorList>
    </citation>
    <scope>NUCLEOTIDE SEQUENCE [LARGE SCALE GENOMIC DNA]</scope>
    <source>
        <strain evidence="3">CPCC 202695</strain>
    </source>
</reference>
<reference evidence="1" key="3">
    <citation type="submission" date="2022-06" db="EMBL/GenBank/DDBJ databases">
        <title>Genomic Encyclopedia of Type Strains, Phase III (KMG-III): the genomes of soil and plant-associated and newly described type strains.</title>
        <authorList>
            <person name="Whitman W."/>
        </authorList>
    </citation>
    <scope>NUCLEOTIDE SEQUENCE</scope>
    <source>
        <strain evidence="1">CPCC 202695</strain>
    </source>
</reference>
<proteinExistence type="predicted"/>
<dbReference type="RefSeq" id="WP_092668450.1">
    <property type="nucleotide sequence ID" value="NZ_BMDN01000005.1"/>
</dbReference>
<dbReference type="InterPro" id="IPR036702">
    <property type="entry name" value="ComB-like_sf"/>
</dbReference>
<dbReference type="Gene3D" id="3.90.1560.10">
    <property type="entry name" value="ComB-like"/>
    <property type="match status" value="1"/>
</dbReference>
<protein>
    <recommendedName>
        <fullName evidence="5">2-phosphosulfolactate phosphatase</fullName>
    </recommendedName>
</protein>
<dbReference type="Proteomes" id="UP000199482">
    <property type="component" value="Chromosome I"/>
</dbReference>
<reference evidence="2" key="1">
    <citation type="submission" date="2016-10" db="EMBL/GenBank/DDBJ databases">
        <authorList>
            <person name="de Groot N.N."/>
        </authorList>
    </citation>
    <scope>NUCLEOTIDE SEQUENCE [LARGE SCALE GENOMIC DNA]</scope>
    <source>
        <strain evidence="2">CPCC 202695</strain>
    </source>
</reference>
<dbReference type="Proteomes" id="UP000893823">
    <property type="component" value="Unassembled WGS sequence"/>
</dbReference>
<keyword evidence="4" id="KW-1185">Reference proteome</keyword>
<dbReference type="GO" id="GO:0050532">
    <property type="term" value="F:2-phosphosulfolactate phosphatase activity"/>
    <property type="evidence" value="ECO:0007669"/>
    <property type="project" value="InterPro"/>
</dbReference>
<gene>
    <name evidence="1" type="ORF">BCL57_002703</name>
    <name evidence="2" type="ORF">SAMN04489721_0156</name>
</gene>
<evidence type="ECO:0008006" key="5">
    <source>
        <dbReference type="Google" id="ProtNLM"/>
    </source>
</evidence>
<evidence type="ECO:0000313" key="4">
    <source>
        <dbReference type="Proteomes" id="UP000893823"/>
    </source>
</evidence>
<dbReference type="EMBL" id="LT629755">
    <property type="protein sequence ID" value="SDR74372.1"/>
    <property type="molecule type" value="Genomic_DNA"/>
</dbReference>
<evidence type="ECO:0000313" key="2">
    <source>
        <dbReference type="EMBL" id="SDR74372.1"/>
    </source>
</evidence>
<dbReference type="AlphaFoldDB" id="A0A1H1LJ84"/>
<dbReference type="EMBL" id="SODL02000005">
    <property type="protein sequence ID" value="MCP2368527.1"/>
    <property type="molecule type" value="Genomic_DNA"/>
</dbReference>
<dbReference type="GO" id="GO:0000287">
    <property type="term" value="F:magnesium ion binding"/>
    <property type="evidence" value="ECO:0007669"/>
    <property type="project" value="InterPro"/>
</dbReference>
<name>A0A1H1LJ84_9MICO</name>